<feature type="compositionally biased region" description="Low complexity" evidence="1">
    <location>
        <begin position="662"/>
        <end position="671"/>
    </location>
</feature>
<gene>
    <name evidence="2" type="primary">LTE1_3</name>
    <name evidence="2" type="ORF">AAF712_014830</name>
</gene>
<feature type="region of interest" description="Disordered" evidence="1">
    <location>
        <begin position="826"/>
        <end position="849"/>
    </location>
</feature>
<dbReference type="Proteomes" id="UP001437256">
    <property type="component" value="Unassembled WGS sequence"/>
</dbReference>
<feature type="compositionally biased region" description="Low complexity" evidence="1">
    <location>
        <begin position="716"/>
        <end position="738"/>
    </location>
</feature>
<feature type="compositionally biased region" description="Gly residues" evidence="1">
    <location>
        <begin position="90"/>
        <end position="99"/>
    </location>
</feature>
<organism evidence="2 3">
    <name type="scientific">Marasmius tenuissimus</name>
    <dbReference type="NCBI Taxonomy" id="585030"/>
    <lineage>
        <taxon>Eukaryota</taxon>
        <taxon>Fungi</taxon>
        <taxon>Dikarya</taxon>
        <taxon>Basidiomycota</taxon>
        <taxon>Agaricomycotina</taxon>
        <taxon>Agaricomycetes</taxon>
        <taxon>Agaricomycetidae</taxon>
        <taxon>Agaricales</taxon>
        <taxon>Marasmiineae</taxon>
        <taxon>Marasmiaceae</taxon>
        <taxon>Marasmius</taxon>
    </lineage>
</organism>
<protein>
    <submittedName>
        <fullName evidence="2">Guanine nucleotide exchange factor lte1</fullName>
    </submittedName>
</protein>
<reference evidence="2 3" key="1">
    <citation type="submission" date="2024-05" db="EMBL/GenBank/DDBJ databases">
        <title>A draft genome resource for the thread blight pathogen Marasmius tenuissimus strain MS-2.</title>
        <authorList>
            <person name="Yulfo-Soto G.E."/>
            <person name="Baruah I.K."/>
            <person name="Amoako-Attah I."/>
            <person name="Bukari Y."/>
            <person name="Meinhardt L.W."/>
            <person name="Bailey B.A."/>
            <person name="Cohen S.P."/>
        </authorList>
    </citation>
    <scope>NUCLEOTIDE SEQUENCE [LARGE SCALE GENOMIC DNA]</scope>
    <source>
        <strain evidence="2 3">MS-2</strain>
    </source>
</reference>
<accession>A0ABR2ZAU9</accession>
<comment type="caution">
    <text evidence="2">The sequence shown here is derived from an EMBL/GenBank/DDBJ whole genome shotgun (WGS) entry which is preliminary data.</text>
</comment>
<keyword evidence="3" id="KW-1185">Reference proteome</keyword>
<proteinExistence type="predicted"/>
<feature type="region of interest" description="Disordered" evidence="1">
    <location>
        <begin position="652"/>
        <end position="689"/>
    </location>
</feature>
<evidence type="ECO:0000313" key="3">
    <source>
        <dbReference type="Proteomes" id="UP001437256"/>
    </source>
</evidence>
<feature type="compositionally biased region" description="Basic and acidic residues" evidence="1">
    <location>
        <begin position="521"/>
        <end position="531"/>
    </location>
</feature>
<evidence type="ECO:0000313" key="2">
    <source>
        <dbReference type="EMBL" id="KAL0058480.1"/>
    </source>
</evidence>
<feature type="compositionally biased region" description="Polar residues" evidence="1">
    <location>
        <begin position="622"/>
        <end position="631"/>
    </location>
</feature>
<feature type="compositionally biased region" description="Acidic residues" evidence="1">
    <location>
        <begin position="508"/>
        <end position="520"/>
    </location>
</feature>
<feature type="region of interest" description="Disordered" evidence="1">
    <location>
        <begin position="702"/>
        <end position="744"/>
    </location>
</feature>
<dbReference type="EMBL" id="JBBXMP010000308">
    <property type="protein sequence ID" value="KAL0058480.1"/>
    <property type="molecule type" value="Genomic_DNA"/>
</dbReference>
<name>A0ABR2ZAU9_9AGAR</name>
<feature type="compositionally biased region" description="Polar residues" evidence="1">
    <location>
        <begin position="834"/>
        <end position="849"/>
    </location>
</feature>
<sequence length="849" mass="91743">MAAWDACQTCDRLGSIELTVDSNTGACSWGFPPARCSAEVSDSPTTGILQSNQETVFIRGFRIDVLDGGVSLRPPGLSSRPAKEKDGNNGNPGPGGSGSRGPSPPSSDSPSDPSPSMHPSSHGSGRPGASESQFYPLDLPIGKSQILELELDMIFSDVEEDSITHPCKIINNFAFGLISKTKPVLLDAGYAALSHDEDWISIVEDFDEEFPSNVEIVQRICSKFKFTIDADVIYTASMNELDRKFFERSKASRLPGQGSVTSVIVLVVFAEDSNSISPAEDRFEASLYEPPPLVRPNGGSATLVDSYENSLELEHEHDHELGRNASVRDPHAIRLPKRAPSASADDSRIKFIWPENEEAARSFTAGFPAEHASADFSIAPDGSFVETSSGAAAMDLKRKYDSELGHNASVRTPFAITAFINQHGRRVFRIGPRDFSAPATAAPIASMNTRASSSHQDPTPAIPTTAGQMAKIIFGKPLYPSLRPATGSSDSTFSSSDFDGNVEFVARDDDEQGSDWVGEEGEQRGRGRQERDEDGVNQVFRPLVPEPSQPPSPSAGSIFRQLRTFTAPTHTYIDPLFYADLPPVPKIPGQYGSAASSPVPSPIIQEQSPKRTRELPRLPASHNATQSTSKPRTALVPWRPPSGPVGVSPVLEHGGKIPSHGSSLLLPSSPLRILHDKPPASPLEHRPGSVYGFKNSRSFGIPLPNLPHESVDGKRSSQYSHSTNSSTLASTPTSTHHTSAWHHPKRSFGDFAERLSLSAGSEHGGPRPSANKDRNLMWNMMGPPPAYDAIDFTSEPPVSAPVEPNGTIAPIAQQLQDTHTQTLHLPERPLPQDIQESSDWTWQNISSRT</sequence>
<feature type="compositionally biased region" description="Basic and acidic residues" evidence="1">
    <location>
        <begin position="673"/>
        <end position="687"/>
    </location>
</feature>
<feature type="region of interest" description="Disordered" evidence="1">
    <location>
        <begin position="505"/>
        <end position="536"/>
    </location>
</feature>
<feature type="region of interest" description="Disordered" evidence="1">
    <location>
        <begin position="72"/>
        <end position="134"/>
    </location>
</feature>
<evidence type="ECO:0000256" key="1">
    <source>
        <dbReference type="SAM" id="MobiDB-lite"/>
    </source>
</evidence>
<feature type="compositionally biased region" description="Low complexity" evidence="1">
    <location>
        <begin position="108"/>
        <end position="128"/>
    </location>
</feature>
<feature type="region of interest" description="Disordered" evidence="1">
    <location>
        <begin position="591"/>
        <end position="640"/>
    </location>
</feature>